<evidence type="ECO:0000313" key="3">
    <source>
        <dbReference type="EMBL" id="MDU0241515.1"/>
    </source>
</evidence>
<dbReference type="CDD" id="cd00761">
    <property type="entry name" value="Glyco_tranf_GTA_type"/>
    <property type="match status" value="1"/>
</dbReference>
<dbReference type="EMBL" id="JAWDET010000006">
    <property type="protein sequence ID" value="MDU0241515.1"/>
    <property type="molecule type" value="Genomic_DNA"/>
</dbReference>
<name>A0A413XNV6_PHOVU</name>
<dbReference type="EC" id="2.4.-.-" evidence="3"/>
<dbReference type="Gene3D" id="3.90.550.10">
    <property type="entry name" value="Spore Coat Polysaccharide Biosynthesis Protein SpsA, Chain A"/>
    <property type="match status" value="1"/>
</dbReference>
<dbReference type="AlphaFoldDB" id="A0A413XNV6"/>
<dbReference type="SUPFAM" id="SSF53448">
    <property type="entry name" value="Nucleotide-diphospho-sugar transferases"/>
    <property type="match status" value="1"/>
</dbReference>
<feature type="domain" description="Glycosyltransferase 2-like" evidence="1">
    <location>
        <begin position="7"/>
        <end position="173"/>
    </location>
</feature>
<evidence type="ECO:0000313" key="5">
    <source>
        <dbReference type="Proteomes" id="UP001181239"/>
    </source>
</evidence>
<gene>
    <name evidence="2" type="ORF">F9Z94_10380</name>
    <name evidence="3" type="ORF">RVH43_13020</name>
</gene>
<sequence length="307" mass="35723">MRMPLVTVIIPNYNHAKYLRQRIDTVLNQTYTSFEVIILDDCSTDNSKDIILSYKDNPHISNIVLNSENSGSTFKQWNKGFELAKGDYIWIAESDDYCDLNLLELLITQIQKYSQSSIVYTSSHFVDAEGHYIKKIRKKGVEIVGGRVFIMKHMTMGNAILNASSAIFSKEALSKCKLDYTTFKAGGDRLFWIYLAEQGQVIHLKDAHNYFRQHSKKVTSNAAKSGLGFIESLKIYDYLKSHGYLYGWRKHLTHGYYMWLIGHVKDYQNTQVKKNIYDLWKPKCSYPTLNKYLFILHRVYTKLVDLF</sequence>
<keyword evidence="3" id="KW-0328">Glycosyltransferase</keyword>
<dbReference type="Pfam" id="PF00535">
    <property type="entry name" value="Glycos_transf_2"/>
    <property type="match status" value="1"/>
</dbReference>
<reference evidence="3" key="2">
    <citation type="submission" date="2023-10" db="EMBL/GenBank/DDBJ databases">
        <title>Genome of Potential pathogenic bacteria in Crohn's disease.</title>
        <authorList>
            <person name="Rodriguez-Palacios A."/>
        </authorList>
    </citation>
    <scope>NUCLEOTIDE SEQUENCE</scope>
    <source>
        <strain evidence="3">CavFT-hAR11</strain>
    </source>
</reference>
<evidence type="ECO:0000313" key="2">
    <source>
        <dbReference type="EMBL" id="KAB5437931.1"/>
    </source>
</evidence>
<reference evidence="2 4" key="1">
    <citation type="submission" date="2019-10" db="EMBL/GenBank/DDBJ databases">
        <title>Genome Sequence and Assembly of iSURF_14.</title>
        <authorList>
            <person name="Wucher B.R."/>
            <person name="Ruoff K.L."/>
            <person name="Price C.E."/>
            <person name="Valls R.R."/>
            <person name="O'Toole G.A."/>
        </authorList>
    </citation>
    <scope>NUCLEOTIDE SEQUENCE [LARGE SCALE GENOMIC DNA]</scope>
    <source>
        <strain evidence="2 4">ANK132K_3B</strain>
    </source>
</reference>
<evidence type="ECO:0000313" key="4">
    <source>
        <dbReference type="Proteomes" id="UP000462885"/>
    </source>
</evidence>
<dbReference type="GO" id="GO:0016757">
    <property type="term" value="F:glycosyltransferase activity"/>
    <property type="evidence" value="ECO:0007669"/>
    <property type="project" value="UniProtKB-KW"/>
</dbReference>
<keyword evidence="3" id="KW-0808">Transferase</keyword>
<dbReference type="EMBL" id="WCIF01000010">
    <property type="protein sequence ID" value="KAB5437931.1"/>
    <property type="molecule type" value="Genomic_DNA"/>
</dbReference>
<dbReference type="Proteomes" id="UP001181239">
    <property type="component" value="Unassembled WGS sequence"/>
</dbReference>
<dbReference type="RefSeq" id="WP_117597070.1">
    <property type="nucleotide sequence ID" value="NZ_JABFHW010000021.1"/>
</dbReference>
<organism evidence="3 5">
    <name type="scientific">Phocaeicola vulgatus</name>
    <name type="common">Bacteroides vulgatus</name>
    <dbReference type="NCBI Taxonomy" id="821"/>
    <lineage>
        <taxon>Bacteria</taxon>
        <taxon>Pseudomonadati</taxon>
        <taxon>Bacteroidota</taxon>
        <taxon>Bacteroidia</taxon>
        <taxon>Bacteroidales</taxon>
        <taxon>Bacteroidaceae</taxon>
        <taxon>Phocaeicola</taxon>
    </lineage>
</organism>
<dbReference type="Proteomes" id="UP000462885">
    <property type="component" value="Unassembled WGS sequence"/>
</dbReference>
<protein>
    <submittedName>
        <fullName evidence="3">Glycosyltransferase family 2 protein</fullName>
        <ecNumber evidence="3">2.4.-.-</ecNumber>
    </submittedName>
</protein>
<dbReference type="InterPro" id="IPR050834">
    <property type="entry name" value="Glycosyltransf_2"/>
</dbReference>
<dbReference type="InterPro" id="IPR029044">
    <property type="entry name" value="Nucleotide-diphossugar_trans"/>
</dbReference>
<accession>A0A413XNV6</accession>
<proteinExistence type="predicted"/>
<dbReference type="InterPro" id="IPR001173">
    <property type="entry name" value="Glyco_trans_2-like"/>
</dbReference>
<dbReference type="PANTHER" id="PTHR43685">
    <property type="entry name" value="GLYCOSYLTRANSFERASE"/>
    <property type="match status" value="1"/>
</dbReference>
<evidence type="ECO:0000259" key="1">
    <source>
        <dbReference type="Pfam" id="PF00535"/>
    </source>
</evidence>
<comment type="caution">
    <text evidence="3">The sequence shown here is derived from an EMBL/GenBank/DDBJ whole genome shotgun (WGS) entry which is preliminary data.</text>
</comment>
<dbReference type="PANTHER" id="PTHR43685:SF11">
    <property type="entry name" value="GLYCOSYLTRANSFERASE TAGX-RELATED"/>
    <property type="match status" value="1"/>
</dbReference>